<sequence length="134" mass="14808">MLKEKAVADVLNQVRSDGIQGAFLIDREGLLLAKSTYDEEPEGSGDPSVSAALISYTWDTFERQEVLSGLYEMTLEFEKGIFVITRIANMLLVIRASPDTPLGLVRQKNTALANYLLVPLSIVSNLQFQSDIVD</sequence>
<reference evidence="4" key="1">
    <citation type="submission" date="2017-02" db="UniProtKB">
        <authorList>
            <consortium name="WormBaseParasite"/>
        </authorList>
    </citation>
    <scope>IDENTIFICATION</scope>
</reference>
<dbReference type="GO" id="GO:0032008">
    <property type="term" value="P:positive regulation of TOR signaling"/>
    <property type="evidence" value="ECO:0007669"/>
    <property type="project" value="InterPro"/>
</dbReference>
<name>A0A0N5ALD6_9BILA</name>
<accession>A0A0N5ALD6</accession>
<dbReference type="InterPro" id="IPR037587">
    <property type="entry name" value="LAMTOR2-like"/>
</dbReference>
<dbReference type="AlphaFoldDB" id="A0A0N5ALD6"/>
<dbReference type="GO" id="GO:0060090">
    <property type="term" value="F:molecular adaptor activity"/>
    <property type="evidence" value="ECO:0007669"/>
    <property type="project" value="InterPro"/>
</dbReference>
<proteinExistence type="inferred from homology"/>
<feature type="domain" description="Roadblock/LAMTOR2" evidence="2">
    <location>
        <begin position="10"/>
        <end position="95"/>
    </location>
</feature>
<evidence type="ECO:0000256" key="1">
    <source>
        <dbReference type="ARBA" id="ARBA00007191"/>
    </source>
</evidence>
<protein>
    <submittedName>
        <fullName evidence="4">Robl_LC7 domain-containing protein</fullName>
    </submittedName>
</protein>
<keyword evidence="3" id="KW-1185">Reference proteome</keyword>
<dbReference type="Gene3D" id="3.30.450.30">
    <property type="entry name" value="Dynein light chain 2a, cytoplasmic"/>
    <property type="match status" value="1"/>
</dbReference>
<dbReference type="Pfam" id="PF03259">
    <property type="entry name" value="Robl_LC7"/>
    <property type="match status" value="1"/>
</dbReference>
<evidence type="ECO:0000313" key="3">
    <source>
        <dbReference type="Proteomes" id="UP000046393"/>
    </source>
</evidence>
<evidence type="ECO:0000259" key="2">
    <source>
        <dbReference type="Pfam" id="PF03259"/>
    </source>
</evidence>
<dbReference type="GO" id="GO:0005085">
    <property type="term" value="F:guanyl-nucleotide exchange factor activity"/>
    <property type="evidence" value="ECO:0007669"/>
    <property type="project" value="InterPro"/>
</dbReference>
<dbReference type="WBParaSite" id="SMUV_0000535101-mRNA-1">
    <property type="protein sequence ID" value="SMUV_0000535101-mRNA-1"/>
    <property type="gene ID" value="SMUV_0000535101"/>
</dbReference>
<dbReference type="SUPFAM" id="SSF103196">
    <property type="entry name" value="Roadblock/LC7 domain"/>
    <property type="match status" value="1"/>
</dbReference>
<evidence type="ECO:0000313" key="4">
    <source>
        <dbReference type="WBParaSite" id="SMUV_0000535101-mRNA-1"/>
    </source>
</evidence>
<comment type="similarity">
    <text evidence="1">Belongs to the GAMAD family.</text>
</comment>
<dbReference type="PANTHER" id="PTHR13323">
    <property type="entry name" value="LATE ENDOSOMAL/LYSOSOMAL MP1 INTERACTING PROTEIN"/>
    <property type="match status" value="1"/>
</dbReference>
<organism evidence="3 4">
    <name type="scientific">Syphacia muris</name>
    <dbReference type="NCBI Taxonomy" id="451379"/>
    <lineage>
        <taxon>Eukaryota</taxon>
        <taxon>Metazoa</taxon>
        <taxon>Ecdysozoa</taxon>
        <taxon>Nematoda</taxon>
        <taxon>Chromadorea</taxon>
        <taxon>Rhabditida</taxon>
        <taxon>Spirurina</taxon>
        <taxon>Oxyuridomorpha</taxon>
        <taxon>Oxyuroidea</taxon>
        <taxon>Oxyuridae</taxon>
        <taxon>Syphacia</taxon>
    </lineage>
</organism>
<dbReference type="InterPro" id="IPR004942">
    <property type="entry name" value="Roadblock/LAMTOR2_dom"/>
</dbReference>
<dbReference type="STRING" id="451379.A0A0N5ALD6"/>
<dbReference type="Proteomes" id="UP000046393">
    <property type="component" value="Unplaced"/>
</dbReference>